<accession>A0A1L0BDB0</accession>
<proteinExistence type="predicted"/>
<sequence length="510" mass="57345">MALFLSKSEDGIAQAWAMATLGSLLAHRRSLLKSVNSISIPKTCQLIISSPTSTLPLRISSSLLYGMSLIYKQKVTCMFNDLLSVYTRISIPYDQPQLEEISPTSTLAAKKPSHRQYLSDDAKFNIAEDFVPDFELEPSVAMELALQIMKQDTLLNDIDPGNIPLAEEAEARDLLFERFMDKSYASIHMAPDEGYDVDFDFDQNGDIIVRNNTDKSDLEPGDVLTYADFDQDLHAIEAPTEELTKTHNSGSNDPHFSTTANLTAAADVSGQRGNKRKVRFVKDDQLYSLQGMKRSKSVKHQVSFPNLIELLSRTSPHFVNSCYKAVFGPVITSSIPRDRLPLAERHPRASQATLHRFFHDLVEIEEGRNIRAPNTSFDNFNILLNQNDVPEDEQFFQNIDFDVILNLSLDTSLDESQHGNDETSPYAQMLSKFNSFVKMKLEQEEVDQISFEQLVPSKATISERSVTKRFAASAFASLLQLATLDQLRIESSDLAWSLKGSDIYLRISHV</sequence>
<feature type="domain" description="Rad21/Rec8-like protein N-terminal" evidence="1">
    <location>
        <begin position="4"/>
        <end position="97"/>
    </location>
</feature>
<organism evidence="2 3">
    <name type="scientific">Sungouiella intermedia</name>
    <dbReference type="NCBI Taxonomy" id="45354"/>
    <lineage>
        <taxon>Eukaryota</taxon>
        <taxon>Fungi</taxon>
        <taxon>Dikarya</taxon>
        <taxon>Ascomycota</taxon>
        <taxon>Saccharomycotina</taxon>
        <taxon>Pichiomycetes</taxon>
        <taxon>Metschnikowiaceae</taxon>
        <taxon>Sungouiella</taxon>
    </lineage>
</organism>
<dbReference type="AlphaFoldDB" id="A0A1L0BDB0"/>
<evidence type="ECO:0000259" key="1">
    <source>
        <dbReference type="Pfam" id="PF04825"/>
    </source>
</evidence>
<name>A0A1L0BDB0_9ASCO</name>
<dbReference type="InterPro" id="IPR006910">
    <property type="entry name" value="Rad21_Rec8_N"/>
</dbReference>
<dbReference type="EMBL" id="LT635764">
    <property type="protein sequence ID" value="SGZ49056.1"/>
    <property type="molecule type" value="Genomic_DNA"/>
</dbReference>
<protein>
    <submittedName>
        <fullName evidence="2">CIC11C00000003255</fullName>
    </submittedName>
</protein>
<evidence type="ECO:0000313" key="2">
    <source>
        <dbReference type="EMBL" id="SGZ49056.1"/>
    </source>
</evidence>
<dbReference type="Pfam" id="PF04825">
    <property type="entry name" value="Rad21_Rec8_N"/>
    <property type="match status" value="1"/>
</dbReference>
<evidence type="ECO:0000313" key="3">
    <source>
        <dbReference type="Proteomes" id="UP000182259"/>
    </source>
</evidence>
<gene>
    <name evidence="2" type="ORF">SAMEA4029009_CIC11G00000003255</name>
</gene>
<dbReference type="CDD" id="cd21790">
    <property type="entry name" value="Rad21_Rec8_M_ScRec8p-like"/>
    <property type="match status" value="1"/>
</dbReference>
<reference evidence="2 3" key="1">
    <citation type="submission" date="2016-10" db="EMBL/GenBank/DDBJ databases">
        <authorList>
            <person name="de Groot N.N."/>
        </authorList>
    </citation>
    <scope>NUCLEOTIDE SEQUENCE [LARGE SCALE GENOMIC DNA]</scope>
    <source>
        <strain evidence="2 3">PYCC 4715</strain>
    </source>
</reference>
<dbReference type="Proteomes" id="UP000182259">
    <property type="component" value="Chromosome I"/>
</dbReference>